<dbReference type="PANTHER" id="PTHR43617">
    <property type="entry name" value="L-AMINO ACID N-ACETYLTRANSFERASE"/>
    <property type="match status" value="1"/>
</dbReference>
<organism evidence="2">
    <name type="scientific">uncultured spirochete</name>
    <dbReference type="NCBI Taxonomy" id="156406"/>
    <lineage>
        <taxon>Bacteria</taxon>
        <taxon>Pseudomonadati</taxon>
        <taxon>Spirochaetota</taxon>
        <taxon>Spirochaetia</taxon>
        <taxon>Spirochaetales</taxon>
        <taxon>environmental samples</taxon>
    </lineage>
</organism>
<dbReference type="AlphaFoldDB" id="A0A3P3XK67"/>
<feature type="domain" description="N-acetyltransferase" evidence="1">
    <location>
        <begin position="1"/>
        <end position="172"/>
    </location>
</feature>
<reference evidence="2" key="1">
    <citation type="submission" date="2017-02" db="EMBL/GenBank/DDBJ databases">
        <authorList>
            <person name="Regsiter A."/>
            <person name="William W."/>
        </authorList>
    </citation>
    <scope>NUCLEOTIDE SEQUENCE</scope>
    <source>
        <strain evidence="2">Bib</strain>
    </source>
</reference>
<evidence type="ECO:0000313" key="2">
    <source>
        <dbReference type="EMBL" id="SLM14431.1"/>
    </source>
</evidence>
<dbReference type="InterPro" id="IPR050276">
    <property type="entry name" value="MshD_Acetyltransferase"/>
</dbReference>
<sequence>MDYAINTEDPLLVKNELLSLWNRCLGSEFPLDIRLLVQQISLDRDLHVFFTARDEASGMLIGAVLAKRATRPNLNGEIPARSYISCILVAPEFQHKGIGKNLLKTAESWCRHQHAATIALGSDYFHFFPGPPYNATAESDHAIAFFEASGYTKGTIEEDVIANVQSLDIPLPPASRTTKAPGFHIACSTPELRPRIFDFFIRAFPGRWNNEIHEAFAAGMRDEDLVLVIRDSDQSVAGFARIYDEESPILGPGLYWRALLGPNPGALGPIGIDAAYRGLGLGMDLLRAALAELKARGIRNTVIDWTDLGAFYAKLGFVPWKRYVMMQKKIE</sequence>
<proteinExistence type="predicted"/>
<keyword evidence="2" id="KW-0808">Transferase</keyword>
<dbReference type="Gene3D" id="3.40.630.30">
    <property type="match status" value="2"/>
</dbReference>
<accession>A0A3P3XK67</accession>
<dbReference type="PROSITE" id="PS51186">
    <property type="entry name" value="GNAT"/>
    <property type="match status" value="2"/>
</dbReference>
<dbReference type="GO" id="GO:0016747">
    <property type="term" value="F:acyltransferase activity, transferring groups other than amino-acyl groups"/>
    <property type="evidence" value="ECO:0007669"/>
    <property type="project" value="InterPro"/>
</dbReference>
<gene>
    <name evidence="2" type="ORF">SPIROBIBN47_330023</name>
</gene>
<dbReference type="InterPro" id="IPR016181">
    <property type="entry name" value="Acyl_CoA_acyltransferase"/>
</dbReference>
<dbReference type="SUPFAM" id="SSF55729">
    <property type="entry name" value="Acyl-CoA N-acyltransferases (Nat)"/>
    <property type="match status" value="2"/>
</dbReference>
<feature type="domain" description="N-acetyltransferase" evidence="1">
    <location>
        <begin position="183"/>
        <end position="331"/>
    </location>
</feature>
<protein>
    <submittedName>
        <fullName evidence="2">Putative Acetyltransferase</fullName>
    </submittedName>
</protein>
<dbReference type="InterPro" id="IPR000182">
    <property type="entry name" value="GNAT_dom"/>
</dbReference>
<dbReference type="CDD" id="cd04301">
    <property type="entry name" value="NAT_SF"/>
    <property type="match status" value="2"/>
</dbReference>
<dbReference type="Pfam" id="PF00583">
    <property type="entry name" value="Acetyltransf_1"/>
    <property type="match status" value="2"/>
</dbReference>
<name>A0A3P3XK67_9SPIR</name>
<evidence type="ECO:0000259" key="1">
    <source>
        <dbReference type="PROSITE" id="PS51186"/>
    </source>
</evidence>
<dbReference type="EMBL" id="FWDM01000027">
    <property type="protein sequence ID" value="SLM14431.1"/>
    <property type="molecule type" value="Genomic_DNA"/>
</dbReference>